<evidence type="ECO:0000256" key="9">
    <source>
        <dbReference type="PIRSR" id="PIRSR001084-3"/>
    </source>
</evidence>
<evidence type="ECO:0000256" key="7">
    <source>
        <dbReference type="PIRSR" id="PIRSR001084-1"/>
    </source>
</evidence>
<dbReference type="InterPro" id="IPR003476">
    <property type="entry name" value="Glyco_hydro_42"/>
</dbReference>
<evidence type="ECO:0000259" key="11">
    <source>
        <dbReference type="Pfam" id="PF08532"/>
    </source>
</evidence>
<keyword evidence="13" id="KW-1185">Reference proteome</keyword>
<dbReference type="Gene3D" id="3.40.50.880">
    <property type="match status" value="1"/>
</dbReference>
<reference evidence="13" key="1">
    <citation type="submission" date="2019-04" db="EMBL/GenBank/DDBJ databases">
        <title>Nocardioides xinjiangensis sp. nov.</title>
        <authorList>
            <person name="Liu S."/>
        </authorList>
    </citation>
    <scope>NUCLEOTIDE SEQUENCE [LARGE SCALE GENOMIC DNA]</scope>
    <source>
        <strain evidence="13">18</strain>
    </source>
</reference>
<dbReference type="Gene3D" id="3.20.20.80">
    <property type="entry name" value="Glycosidases"/>
    <property type="match status" value="1"/>
</dbReference>
<dbReference type="InterPro" id="IPR017853">
    <property type="entry name" value="GH"/>
</dbReference>
<dbReference type="OrthoDB" id="9800974at2"/>
<evidence type="ECO:0000256" key="2">
    <source>
        <dbReference type="ARBA" id="ARBA00005940"/>
    </source>
</evidence>
<feature type="domain" description="Beta-galactosidase trimerisation" evidence="11">
    <location>
        <begin position="398"/>
        <end position="599"/>
    </location>
</feature>
<name>A0A4S8PTI5_9ACTN</name>
<evidence type="ECO:0000256" key="6">
    <source>
        <dbReference type="PIRNR" id="PIRNR001084"/>
    </source>
</evidence>
<evidence type="ECO:0000313" key="13">
    <source>
        <dbReference type="Proteomes" id="UP000308760"/>
    </source>
</evidence>
<keyword evidence="4 6" id="KW-0378">Hydrolase</keyword>
<dbReference type="InterPro" id="IPR013529">
    <property type="entry name" value="Glyco_hydro_42_N"/>
</dbReference>
<dbReference type="CDD" id="cd03143">
    <property type="entry name" value="A4_beta-galactosidase_middle_domain"/>
    <property type="match status" value="1"/>
</dbReference>
<dbReference type="GO" id="GO:0046872">
    <property type="term" value="F:metal ion binding"/>
    <property type="evidence" value="ECO:0007669"/>
    <property type="project" value="UniProtKB-KW"/>
</dbReference>
<feature type="binding site" evidence="8">
    <location>
        <position position="317"/>
    </location>
    <ligand>
        <name>substrate</name>
    </ligand>
</feature>
<evidence type="ECO:0000256" key="3">
    <source>
        <dbReference type="ARBA" id="ARBA00012756"/>
    </source>
</evidence>
<evidence type="ECO:0000256" key="5">
    <source>
        <dbReference type="ARBA" id="ARBA00023295"/>
    </source>
</evidence>
<comment type="similarity">
    <text evidence="2 6">Belongs to the glycosyl hydrolase 42 family.</text>
</comment>
<feature type="binding site" evidence="8">
    <location>
        <position position="115"/>
    </location>
    <ligand>
        <name>substrate</name>
    </ligand>
</feature>
<feature type="active site" description="Nucleophile" evidence="7">
    <location>
        <position position="309"/>
    </location>
</feature>
<comment type="catalytic activity">
    <reaction evidence="1 6">
        <text>Hydrolysis of terminal non-reducing beta-D-galactose residues in beta-D-galactosides.</text>
        <dbReference type="EC" id="3.2.1.23"/>
    </reaction>
</comment>
<organism evidence="12 13">
    <name type="scientific">Glycomyces buryatensis</name>
    <dbReference type="NCBI Taxonomy" id="2570927"/>
    <lineage>
        <taxon>Bacteria</taxon>
        <taxon>Bacillati</taxon>
        <taxon>Actinomycetota</taxon>
        <taxon>Actinomycetes</taxon>
        <taxon>Glycomycetales</taxon>
        <taxon>Glycomycetaceae</taxon>
        <taxon>Glycomyces</taxon>
    </lineage>
</organism>
<feature type="binding site" evidence="8">
    <location>
        <position position="153"/>
    </location>
    <ligand>
        <name>substrate</name>
    </ligand>
</feature>
<keyword evidence="5 6" id="KW-0326">Glycosidase</keyword>
<feature type="domain" description="Glycoside hydrolase family 42 N-terminal" evidence="10">
    <location>
        <begin position="18"/>
        <end position="387"/>
    </location>
</feature>
<dbReference type="Pfam" id="PF02449">
    <property type="entry name" value="Glyco_hydro_42"/>
    <property type="match status" value="1"/>
</dbReference>
<evidence type="ECO:0000313" key="12">
    <source>
        <dbReference type="EMBL" id="THV33641.1"/>
    </source>
</evidence>
<dbReference type="EMBL" id="STGY01000083">
    <property type="protein sequence ID" value="THV33641.1"/>
    <property type="molecule type" value="Genomic_DNA"/>
</dbReference>
<dbReference type="Proteomes" id="UP000308760">
    <property type="component" value="Unassembled WGS sequence"/>
</dbReference>
<evidence type="ECO:0000256" key="8">
    <source>
        <dbReference type="PIRSR" id="PIRSR001084-2"/>
    </source>
</evidence>
<feature type="binding site" evidence="9">
    <location>
        <position position="119"/>
    </location>
    <ligand>
        <name>Zn(2+)</name>
        <dbReference type="ChEBI" id="CHEBI:29105"/>
    </ligand>
</feature>
<reference evidence="12 13" key="2">
    <citation type="submission" date="2019-05" db="EMBL/GenBank/DDBJ databases">
        <title>Glycomyces buryatensis sp. nov.</title>
        <authorList>
            <person name="Nikitina E."/>
        </authorList>
    </citation>
    <scope>NUCLEOTIDE SEQUENCE [LARGE SCALE GENOMIC DNA]</scope>
    <source>
        <strain evidence="12 13">18</strain>
    </source>
</reference>
<dbReference type="PIRSF" id="PIRSF001084">
    <property type="entry name" value="B-galactosidase"/>
    <property type="match status" value="1"/>
</dbReference>
<dbReference type="PANTHER" id="PTHR36447">
    <property type="entry name" value="BETA-GALACTOSIDASE GANA"/>
    <property type="match status" value="1"/>
</dbReference>
<dbReference type="GO" id="GO:0009341">
    <property type="term" value="C:beta-galactosidase complex"/>
    <property type="evidence" value="ECO:0007669"/>
    <property type="project" value="InterPro"/>
</dbReference>
<evidence type="ECO:0000259" key="10">
    <source>
        <dbReference type="Pfam" id="PF02449"/>
    </source>
</evidence>
<dbReference type="Pfam" id="PF08532">
    <property type="entry name" value="Glyco_hydro_42M"/>
    <property type="match status" value="1"/>
</dbReference>
<feature type="binding site" evidence="9">
    <location>
        <position position="164"/>
    </location>
    <ligand>
        <name>Zn(2+)</name>
        <dbReference type="ChEBI" id="CHEBI:29105"/>
    </ligand>
</feature>
<proteinExistence type="inferred from homology"/>
<dbReference type="SUPFAM" id="SSF52317">
    <property type="entry name" value="Class I glutamine amidotransferase-like"/>
    <property type="match status" value="1"/>
</dbReference>
<feature type="active site" description="Proton donor" evidence="7">
    <location>
        <position position="154"/>
    </location>
</feature>
<dbReference type="GO" id="GO:0005975">
    <property type="term" value="P:carbohydrate metabolic process"/>
    <property type="evidence" value="ECO:0007669"/>
    <property type="project" value="InterPro"/>
</dbReference>
<feature type="binding site" evidence="9">
    <location>
        <position position="162"/>
    </location>
    <ligand>
        <name>Zn(2+)</name>
        <dbReference type="ChEBI" id="CHEBI:29105"/>
    </ligand>
</feature>
<protein>
    <recommendedName>
        <fullName evidence="3 6">Beta-galactosidase</fullName>
        <shortName evidence="6">Beta-gal</shortName>
        <ecNumber evidence="3 6">3.2.1.23</ecNumber>
    </recommendedName>
</protein>
<dbReference type="EC" id="3.2.1.23" evidence="3 6"/>
<dbReference type="Gene3D" id="2.60.40.1180">
    <property type="entry name" value="Golgi alpha-mannosidase II"/>
    <property type="match status" value="1"/>
</dbReference>
<evidence type="ECO:0000256" key="4">
    <source>
        <dbReference type="ARBA" id="ARBA00022801"/>
    </source>
</evidence>
<sequence>MQGTPQETALQTIRYGGDYNPEQWPEQTWLEDVRLMREAGVNLVSLGVFNWGILEPAPGEYDFSDLDRMIELLHENGIGVNLGTPTSSPPAWLRQSHPEIRLVDFDGRVMAGGSRHGVCPSSPAYTEACANIVERLAERYGDHPAVEMWHLHNEYGWANVECYCDTSAAAFRGWLAEKYVDIGQLNDAWGTAFWGLVYRSFDQVETPSAAPPGVNPALKLDWKRFSGDAHIANYLLQRDIIARYSKAPATTNFMIPNCEDMDYFRWAPVVDIVSNNHYLIAERPENHIELSMSADLTRSVAGGPWMVMEHSTSAVNWQPRNIAKTPGEMRRNSLAHLARGADGLMFFQWRASRAGAEKFHSAMLPHGGTDTQVWRDVVSLGGELKRLAPVVGSNVESDVAILWDWESWWALELEWRPSEDLRFRERVEAYYASLWKQHVTVDFAHPESDLSGYRLVVAPSSYLLSEAAGKNLRGYVENGGNLLVSYFSGIVDEHDGVHPGPHPGALRETLGLWTEEFHPLHQDEAPALDSGARGRIWSERVRLEGAESVAAFAGGPDAGHPAITRHRLGGGTAWYAATALDDATGLRSLLAEVLDASGVQRPAGVAESVELIRRGDHCFLINHGDQDTTVPDLRGTDALTGADYDGDVPVSAGEVVVVTITKE</sequence>
<keyword evidence="9" id="KW-0479">Metal-binding</keyword>
<dbReference type="GO" id="GO:0004565">
    <property type="term" value="F:beta-galactosidase activity"/>
    <property type="evidence" value="ECO:0007669"/>
    <property type="project" value="UniProtKB-EC"/>
</dbReference>
<keyword evidence="9" id="KW-0862">Zinc</keyword>
<dbReference type="SUPFAM" id="SSF51445">
    <property type="entry name" value="(Trans)glycosidases"/>
    <property type="match status" value="1"/>
</dbReference>
<accession>A0A4S8PTI5</accession>
<dbReference type="InterPro" id="IPR029062">
    <property type="entry name" value="Class_I_gatase-like"/>
</dbReference>
<dbReference type="InterPro" id="IPR013780">
    <property type="entry name" value="Glyco_hydro_b"/>
</dbReference>
<gene>
    <name evidence="12" type="ORF">FAB82_26260</name>
</gene>
<comment type="caution">
    <text evidence="12">The sequence shown here is derived from an EMBL/GenBank/DDBJ whole genome shotgun (WGS) entry which is preliminary data.</text>
</comment>
<dbReference type="RefSeq" id="WP_136537522.1">
    <property type="nucleotide sequence ID" value="NZ_STGY01000083.1"/>
</dbReference>
<dbReference type="AlphaFoldDB" id="A0A4S8PTI5"/>
<dbReference type="InterPro" id="IPR013738">
    <property type="entry name" value="Beta_galactosidase_Trimer"/>
</dbReference>
<dbReference type="PANTHER" id="PTHR36447:SF1">
    <property type="entry name" value="BETA-GALACTOSIDASE GANA"/>
    <property type="match status" value="1"/>
</dbReference>
<evidence type="ECO:0000256" key="1">
    <source>
        <dbReference type="ARBA" id="ARBA00001412"/>
    </source>
</evidence>